<dbReference type="EC" id="3.1.3.71" evidence="3"/>
<evidence type="ECO:0000256" key="5">
    <source>
        <dbReference type="ARBA" id="ARBA00022801"/>
    </source>
</evidence>
<dbReference type="EMBL" id="FNAB01000009">
    <property type="protein sequence ID" value="SDE06554.1"/>
    <property type="molecule type" value="Genomic_DNA"/>
</dbReference>
<gene>
    <name evidence="8" type="ORF">SAMN05444580_109158</name>
</gene>
<evidence type="ECO:0000313" key="9">
    <source>
        <dbReference type="Proteomes" id="UP000199417"/>
    </source>
</evidence>
<keyword evidence="5" id="KW-0378">Hydrolase</keyword>
<evidence type="ECO:0000256" key="6">
    <source>
        <dbReference type="ARBA" id="ARBA00022842"/>
    </source>
</evidence>
<dbReference type="PANTHER" id="PTHR37311">
    <property type="entry name" value="2-PHOSPHOSULFOLACTATE PHOSPHATASE-RELATED"/>
    <property type="match status" value="1"/>
</dbReference>
<name>A0A1G6ZUU0_9NOCA</name>
<dbReference type="SUPFAM" id="SSF142823">
    <property type="entry name" value="ComB-like"/>
    <property type="match status" value="1"/>
</dbReference>
<dbReference type="InterPro" id="IPR036702">
    <property type="entry name" value="ComB-like_sf"/>
</dbReference>
<dbReference type="PANTHER" id="PTHR37311:SF1">
    <property type="entry name" value="2-PHOSPHOSULFOLACTATE PHOSPHATASE-RELATED"/>
    <property type="match status" value="1"/>
</dbReference>
<dbReference type="InterPro" id="IPR005238">
    <property type="entry name" value="ComB-like"/>
</dbReference>
<sequence length="252" mass="25630">MLPAHRQGAYRVRFDWGPVGAAAVVADCDVAVVVDVLSFTTTLTVALDAGTVVHPFRWDPDSAATYAAELGAAVAVGRSRGGAGKVSLSPLSVRGAAGGGRLVLPSPNGSALCFGLAETGVTVLGASLRNASAVARWVRRREGARVAVIAAGERWPDGSLRPAAEDLWGAGAVLHALGPLDPAEASPESRSAAEAFVAASGDLTGRLRECASGRELIDKGFAEDVAIAAEFDATAVVPVLRGDAFEDGSEST</sequence>
<evidence type="ECO:0000256" key="3">
    <source>
        <dbReference type="ARBA" id="ARBA00012953"/>
    </source>
</evidence>
<comment type="cofactor">
    <cofactor evidence="1">
        <name>Mg(2+)</name>
        <dbReference type="ChEBI" id="CHEBI:18420"/>
    </cofactor>
</comment>
<comment type="catalytic activity">
    <reaction evidence="7">
        <text>(2R)-O-phospho-3-sulfolactate + H2O = (2R)-3-sulfolactate + phosphate</text>
        <dbReference type="Rhea" id="RHEA:23416"/>
        <dbReference type="ChEBI" id="CHEBI:15377"/>
        <dbReference type="ChEBI" id="CHEBI:15597"/>
        <dbReference type="ChEBI" id="CHEBI:43474"/>
        <dbReference type="ChEBI" id="CHEBI:58738"/>
        <dbReference type="EC" id="3.1.3.71"/>
    </reaction>
</comment>
<evidence type="ECO:0000313" key="8">
    <source>
        <dbReference type="EMBL" id="SDE06554.1"/>
    </source>
</evidence>
<protein>
    <recommendedName>
        <fullName evidence="4">Probable 2-phosphosulfolactate phosphatase</fullName>
        <ecNumber evidence="3">3.1.3.71</ecNumber>
    </recommendedName>
</protein>
<dbReference type="RefSeq" id="WP_072842687.1">
    <property type="nucleotide sequence ID" value="NZ_FNAB01000009.1"/>
</dbReference>
<dbReference type="GO" id="GO:0050545">
    <property type="term" value="F:sulfopyruvate decarboxylase activity"/>
    <property type="evidence" value="ECO:0007669"/>
    <property type="project" value="TreeGrafter"/>
</dbReference>
<dbReference type="Proteomes" id="UP000199417">
    <property type="component" value="Unassembled WGS sequence"/>
</dbReference>
<proteinExistence type="inferred from homology"/>
<keyword evidence="9" id="KW-1185">Reference proteome</keyword>
<reference evidence="8 9" key="1">
    <citation type="submission" date="2016-10" db="EMBL/GenBank/DDBJ databases">
        <authorList>
            <person name="de Groot N.N."/>
        </authorList>
    </citation>
    <scope>NUCLEOTIDE SEQUENCE [LARGE SCALE GENOMIC DNA]</scope>
    <source>
        <strain evidence="8 9">JCM 11308</strain>
    </source>
</reference>
<dbReference type="GO" id="GO:0050532">
    <property type="term" value="F:2-phosphosulfolactate phosphatase activity"/>
    <property type="evidence" value="ECO:0007669"/>
    <property type="project" value="UniProtKB-EC"/>
</dbReference>
<evidence type="ECO:0000256" key="4">
    <source>
        <dbReference type="ARBA" id="ARBA00021948"/>
    </source>
</evidence>
<dbReference type="GO" id="GO:0000287">
    <property type="term" value="F:magnesium ion binding"/>
    <property type="evidence" value="ECO:0007669"/>
    <property type="project" value="InterPro"/>
</dbReference>
<accession>A0A1G6ZUU0</accession>
<evidence type="ECO:0000256" key="1">
    <source>
        <dbReference type="ARBA" id="ARBA00001946"/>
    </source>
</evidence>
<dbReference type="Pfam" id="PF04029">
    <property type="entry name" value="2-ph_phosp"/>
    <property type="match status" value="1"/>
</dbReference>
<comment type="similarity">
    <text evidence="2">Belongs to the ComB family.</text>
</comment>
<dbReference type="Gene3D" id="3.90.1560.10">
    <property type="entry name" value="ComB-like"/>
    <property type="match status" value="1"/>
</dbReference>
<dbReference type="AlphaFoldDB" id="A0A1G6ZUU0"/>
<dbReference type="STRING" id="168276.SAMN05444580_109158"/>
<evidence type="ECO:0000256" key="7">
    <source>
        <dbReference type="ARBA" id="ARBA00033711"/>
    </source>
</evidence>
<evidence type="ECO:0000256" key="2">
    <source>
        <dbReference type="ARBA" id="ARBA00009997"/>
    </source>
</evidence>
<keyword evidence="6" id="KW-0460">Magnesium</keyword>
<organism evidence="8 9">
    <name type="scientific">Rhodococcus tukisamuensis</name>
    <dbReference type="NCBI Taxonomy" id="168276"/>
    <lineage>
        <taxon>Bacteria</taxon>
        <taxon>Bacillati</taxon>
        <taxon>Actinomycetota</taxon>
        <taxon>Actinomycetes</taxon>
        <taxon>Mycobacteriales</taxon>
        <taxon>Nocardiaceae</taxon>
        <taxon>Rhodococcus</taxon>
    </lineage>
</organism>